<dbReference type="GO" id="GO:0016423">
    <property type="term" value="F:tRNA (guanine) methyltransferase activity"/>
    <property type="evidence" value="ECO:0007669"/>
    <property type="project" value="InterPro"/>
</dbReference>
<dbReference type="PANTHER" id="PTHR12029">
    <property type="entry name" value="RNA METHYLTRANSFERASE"/>
    <property type="match status" value="1"/>
</dbReference>
<dbReference type="GO" id="GO:0003723">
    <property type="term" value="F:RNA binding"/>
    <property type="evidence" value="ECO:0007669"/>
    <property type="project" value="InterPro"/>
</dbReference>
<proteinExistence type="predicted"/>
<evidence type="ECO:0000313" key="4">
    <source>
        <dbReference type="EMBL" id="KAH3667021.1"/>
    </source>
</evidence>
<dbReference type="InterPro" id="IPR001537">
    <property type="entry name" value="SpoU_MeTrfase"/>
</dbReference>
<reference evidence="4" key="2">
    <citation type="submission" date="2021-01" db="EMBL/GenBank/DDBJ databases">
        <authorList>
            <person name="Schikora-Tamarit M.A."/>
        </authorList>
    </citation>
    <scope>NUCLEOTIDE SEQUENCE</scope>
    <source>
        <strain evidence="4">CBS6341</strain>
    </source>
</reference>
<dbReference type="Proteomes" id="UP000769528">
    <property type="component" value="Unassembled WGS sequence"/>
</dbReference>
<comment type="caution">
    <text evidence="4">The sequence shown here is derived from an EMBL/GenBank/DDBJ whole genome shotgun (WGS) entry which is preliminary data.</text>
</comment>
<dbReference type="InterPro" id="IPR029026">
    <property type="entry name" value="tRNA_m1G_MTases_N"/>
</dbReference>
<accession>A0A9P8T5Q1</accession>
<evidence type="ECO:0000256" key="2">
    <source>
        <dbReference type="ARBA" id="ARBA00022679"/>
    </source>
</evidence>
<dbReference type="CDD" id="cd18091">
    <property type="entry name" value="SpoU-like_TRM3-like"/>
    <property type="match status" value="1"/>
</dbReference>
<dbReference type="EMBL" id="JAEUBF010001392">
    <property type="protein sequence ID" value="KAH3667021.1"/>
    <property type="molecule type" value="Genomic_DNA"/>
</dbReference>
<evidence type="ECO:0000256" key="1">
    <source>
        <dbReference type="ARBA" id="ARBA00022603"/>
    </source>
</evidence>
<reference evidence="4" key="1">
    <citation type="journal article" date="2021" name="Open Biol.">
        <title>Shared evolutionary footprints suggest mitochondrial oxidative damage underlies multiple complex I losses in fungi.</title>
        <authorList>
            <person name="Schikora-Tamarit M.A."/>
            <person name="Marcet-Houben M."/>
            <person name="Nosek J."/>
            <person name="Gabaldon T."/>
        </authorList>
    </citation>
    <scope>NUCLEOTIDE SEQUENCE</scope>
    <source>
        <strain evidence="4">CBS6341</strain>
    </source>
</reference>
<evidence type="ECO:0000313" key="5">
    <source>
        <dbReference type="Proteomes" id="UP000769528"/>
    </source>
</evidence>
<dbReference type="InterPro" id="IPR045330">
    <property type="entry name" value="TRM3/TARBP1"/>
</dbReference>
<organism evidence="4 5">
    <name type="scientific">Wickerhamomyces mucosus</name>
    <dbReference type="NCBI Taxonomy" id="1378264"/>
    <lineage>
        <taxon>Eukaryota</taxon>
        <taxon>Fungi</taxon>
        <taxon>Dikarya</taxon>
        <taxon>Ascomycota</taxon>
        <taxon>Saccharomycotina</taxon>
        <taxon>Saccharomycetes</taxon>
        <taxon>Phaffomycetales</taxon>
        <taxon>Wickerhamomycetaceae</taxon>
        <taxon>Wickerhamomyces</taxon>
    </lineage>
</organism>
<dbReference type="InterPro" id="IPR044748">
    <property type="entry name" value="Trm3/TARBP1_C"/>
</dbReference>
<name>A0A9P8T5Q1_9ASCO</name>
<dbReference type="SUPFAM" id="SSF75217">
    <property type="entry name" value="alpha/beta knot"/>
    <property type="match status" value="1"/>
</dbReference>
<dbReference type="InterPro" id="IPR029028">
    <property type="entry name" value="Alpha/beta_knot_MTases"/>
</dbReference>
<dbReference type="Gene3D" id="3.40.1280.10">
    <property type="match status" value="1"/>
</dbReference>
<keyword evidence="2" id="KW-0808">Transferase</keyword>
<evidence type="ECO:0000259" key="3">
    <source>
        <dbReference type="Pfam" id="PF00588"/>
    </source>
</evidence>
<dbReference type="Pfam" id="PF00588">
    <property type="entry name" value="SpoU_methylase"/>
    <property type="match status" value="1"/>
</dbReference>
<keyword evidence="5" id="KW-1185">Reference proteome</keyword>
<dbReference type="PANTHER" id="PTHR12029:SF11">
    <property type="entry name" value="METHYLTRANSFERASE TARBP1-RELATED"/>
    <property type="match status" value="1"/>
</dbReference>
<gene>
    <name evidence="4" type="ORF">WICMUC_005368</name>
</gene>
<sequence length="1341" mass="154320">MSSFVLARYLDNEQRSQIAKDLSEDFKNEENVSILNELLETLDKDSLIDLSARLVFYFKDAILKKDFDLDSKSVLILLTKLSGAASEILNWISSLLKSTIDSKLRYSFSPEALSLYSKYFKKSEIEIPVDFSEVLDNILQLLEKLFSFENIEGDESLDKATLFFLTHQDEKTAEKVIKILRFRDLTTVNIHDYIWDLITILINSNVGHFVSNGYIVWLRFLISLQNKQISSEVFENQLNFNQYWRFIQLGLTSDIHEHRKYALSILKLSIQQINKDISNDFIEFNVSDELQNVRNWKRFCTLYEIVGVDTALNQAEAAKEDILNLLSLKSHIKPSWGLALLCTGFKGNMEAVRKFALGLMYQVGPENLSIFGNEYLTSVFLKYAIEAHHFQTKRFNCSYGDQLQDFIKQLLLSLKDEQLLKTVDILIDYLVEITSYFAPARVYLTTGLLNGLKKPIITESQINKLTALFESTAEDEIFEKYLQSIHLRLLKYINSNVPLLLKGLTTFVQINGYQIYNENIETFLDYISINHNPSNTIEISNRNPEYQVICYSLFDRFEIDDEFLKELALSKIDFRVPLTKEYSLLLTSLINGTVKNYKKSEHLVDLVIFQNSWRNIVFSSLFQFEFTKQDFDIERFKFFTKVYLKTIDVSDSTFFEFKDFTNLAKQLKQLNLDFKTQDVVISKYIECLSGFLKINTVSNHELNEVLSILSTSIGFYKANIKICETIQFLISNYLEIDLITVIEILESIWEQFSSDRLILNQLDMHLSFIKTLYHEIILKDCVNNEFNSKILLSIGNKLIELSQSRRSLIPCLSKQLLSFSKVFPCEFEQQHWLFPLLLNIVRNIQDDNNAFRLKAIIGSKFDKELALENNIYKSIYGEEEISSKINVIITLSGRSTEYLDAFFKFVVEDDPFNIINPKKKTDGTEELQRIFTFAILLFICKKVSKPLLSYHVSASFIKALDLESSPLIRCYLEWLVSIDAISSPNNRELIFELFRDQGKPTLVTSAERIAFLVSQQLQNEQGSIFLNKFTKFLIPNCSSNKPLIRHFSNSLILSIYPEIKKRELKLPVDDVLQLLYDEAKKSEITGKYRSGDALVWNAENDFNLSSIFGGILARISPRDITIITQEEFKRYIPQDYNGIPIGTAIKPDWTNFENKESTGISTNSPLQTKSGAWESVLDLDENKRSVKRSELIVVSSLVDKPPNLGGICRLCDVLGAGLMTVEDLRVKSHPQFKSVAVTADYWMPMIEVKDISAFMKEKKREGYTLIGLEQTDKSIVLGKDTKFPSKSLILLGREAEGIPGELLAELDYCIEIRQLGVIRSMNIQTATAVIVHAYSTSQTYL</sequence>
<protein>
    <recommendedName>
        <fullName evidence="3">tRNA/rRNA methyltransferase SpoU type domain-containing protein</fullName>
    </recommendedName>
</protein>
<dbReference type="FunFam" id="3.40.1280.10:FF:000022">
    <property type="entry name" value="Trm3p"/>
    <property type="match status" value="1"/>
</dbReference>
<dbReference type="OrthoDB" id="241340at2759"/>
<keyword evidence="1" id="KW-0489">Methyltransferase</keyword>
<feature type="domain" description="tRNA/rRNA methyltransferase SpoU type" evidence="3">
    <location>
        <begin position="1191"/>
        <end position="1331"/>
    </location>
</feature>
<dbReference type="GO" id="GO:0030488">
    <property type="term" value="P:tRNA methylation"/>
    <property type="evidence" value="ECO:0007669"/>
    <property type="project" value="InterPro"/>
</dbReference>